<evidence type="ECO:0000256" key="4">
    <source>
        <dbReference type="ARBA" id="ARBA00023125"/>
    </source>
</evidence>
<dbReference type="PROSITE" id="PS00045">
    <property type="entry name" value="HISTONE_LIKE"/>
    <property type="match status" value="1"/>
</dbReference>
<evidence type="ECO:0000256" key="3">
    <source>
        <dbReference type="ARBA" id="ARBA00023067"/>
    </source>
</evidence>
<comment type="function">
    <text evidence="1">Histone-like DNA-binding protein which is capable of wrapping DNA to stabilize it, and thus to prevent its denaturation under extreme environmental conditions.</text>
</comment>
<dbReference type="Proteomes" id="UP000268529">
    <property type="component" value="Chromosome"/>
</dbReference>
<evidence type="ECO:0000256" key="5">
    <source>
        <dbReference type="RuleBase" id="RU003939"/>
    </source>
</evidence>
<evidence type="ECO:0000256" key="1">
    <source>
        <dbReference type="ARBA" id="ARBA00003819"/>
    </source>
</evidence>
<dbReference type="InterPro" id="IPR000119">
    <property type="entry name" value="Hist_DNA-bd"/>
</dbReference>
<sequence>MNKTELIDAIAAGAELSKKDAKAALEATLEAISESLKKGDAVQLIGFGTFKVNERNARTGRNPRTGEEIKIAAAKVPAFVAGKALKDLVK</sequence>
<dbReference type="GeneID" id="92743211"/>
<gene>
    <name evidence="6" type="primary">hupA</name>
    <name evidence="6" type="ORF">NCTC8529_00592</name>
</gene>
<dbReference type="GO" id="GO:0006270">
    <property type="term" value="P:DNA replication initiation"/>
    <property type="evidence" value="ECO:0007669"/>
    <property type="project" value="UniProtKB-ARBA"/>
</dbReference>
<dbReference type="GO" id="GO:0006351">
    <property type="term" value="P:DNA-templated transcription"/>
    <property type="evidence" value="ECO:0007669"/>
    <property type="project" value="UniProtKB-ARBA"/>
</dbReference>
<dbReference type="SUPFAM" id="SSF47729">
    <property type="entry name" value="IHF-like DNA-binding proteins"/>
    <property type="match status" value="1"/>
</dbReference>
<reference evidence="6 7" key="1">
    <citation type="submission" date="2018-12" db="EMBL/GenBank/DDBJ databases">
        <authorList>
            <consortium name="Pathogen Informatics"/>
        </authorList>
    </citation>
    <scope>NUCLEOTIDE SEQUENCE [LARGE SCALE GENOMIC DNA]</scope>
    <source>
        <strain evidence="6 7">NCTC8529</strain>
    </source>
</reference>
<dbReference type="InterPro" id="IPR020816">
    <property type="entry name" value="Histone-like_DNA-bd_CS"/>
</dbReference>
<comment type="similarity">
    <text evidence="2 5">Belongs to the bacterial histone-like protein family.</text>
</comment>
<dbReference type="SMART" id="SM00411">
    <property type="entry name" value="BHL"/>
    <property type="match status" value="1"/>
</dbReference>
<dbReference type="GO" id="GO:0005829">
    <property type="term" value="C:cytosol"/>
    <property type="evidence" value="ECO:0007669"/>
    <property type="project" value="TreeGrafter"/>
</dbReference>
<dbReference type="Pfam" id="PF00216">
    <property type="entry name" value="Bac_DNA_binding"/>
    <property type="match status" value="1"/>
</dbReference>
<organism evidence="6 7">
    <name type="scientific">Actinobacillus equuli</name>
    <dbReference type="NCBI Taxonomy" id="718"/>
    <lineage>
        <taxon>Bacteria</taxon>
        <taxon>Pseudomonadati</taxon>
        <taxon>Pseudomonadota</taxon>
        <taxon>Gammaproteobacteria</taxon>
        <taxon>Pasteurellales</taxon>
        <taxon>Pasteurellaceae</taxon>
        <taxon>Actinobacillus</taxon>
    </lineage>
</organism>
<keyword evidence="4 6" id="KW-0238">DNA-binding</keyword>
<protein>
    <submittedName>
        <fullName evidence="6">DNA-binding protein HU</fullName>
    </submittedName>
</protein>
<dbReference type="PANTHER" id="PTHR33175:SF12">
    <property type="entry name" value="DNA-BINDING PROTEIN HU-ALPHA"/>
    <property type="match status" value="1"/>
</dbReference>
<dbReference type="GO" id="GO:0042802">
    <property type="term" value="F:identical protein binding"/>
    <property type="evidence" value="ECO:0007669"/>
    <property type="project" value="UniProtKB-ARBA"/>
</dbReference>
<dbReference type="InterPro" id="IPR010992">
    <property type="entry name" value="IHF-like_DNA-bd_dom_sf"/>
</dbReference>
<accession>A0AAX3FI68</accession>
<dbReference type="AlphaFoldDB" id="A0AAX3FI68"/>
<evidence type="ECO:0000256" key="2">
    <source>
        <dbReference type="ARBA" id="ARBA00010529"/>
    </source>
</evidence>
<dbReference type="RefSeq" id="WP_005624201.1">
    <property type="nucleotide sequence ID" value="NZ_LR134310.1"/>
</dbReference>
<dbReference type="FunFam" id="4.10.520.10:FF:000001">
    <property type="entry name" value="DNA-binding protein HU"/>
    <property type="match status" value="1"/>
</dbReference>
<dbReference type="PANTHER" id="PTHR33175">
    <property type="entry name" value="DNA-BINDING PROTEIN HU"/>
    <property type="match status" value="1"/>
</dbReference>
<dbReference type="GO" id="GO:0030261">
    <property type="term" value="P:chromosome condensation"/>
    <property type="evidence" value="ECO:0007669"/>
    <property type="project" value="UniProtKB-KW"/>
</dbReference>
<dbReference type="GO" id="GO:0030527">
    <property type="term" value="F:structural constituent of chromatin"/>
    <property type="evidence" value="ECO:0007669"/>
    <property type="project" value="InterPro"/>
</dbReference>
<proteinExistence type="inferred from homology"/>
<name>A0AAX3FI68_ACTEU</name>
<dbReference type="EMBL" id="LR134310">
    <property type="protein sequence ID" value="VEE90032.1"/>
    <property type="molecule type" value="Genomic_DNA"/>
</dbReference>
<dbReference type="PRINTS" id="PR01727">
    <property type="entry name" value="DNABINDINGHU"/>
</dbReference>
<dbReference type="GO" id="GO:1990178">
    <property type="term" value="C:HU-DNA complex"/>
    <property type="evidence" value="ECO:0007669"/>
    <property type="project" value="UniProtKB-ARBA"/>
</dbReference>
<dbReference type="GO" id="GO:0003677">
    <property type="term" value="F:DNA binding"/>
    <property type="evidence" value="ECO:0007669"/>
    <property type="project" value="UniProtKB-KW"/>
</dbReference>
<evidence type="ECO:0000313" key="7">
    <source>
        <dbReference type="Proteomes" id="UP000268529"/>
    </source>
</evidence>
<evidence type="ECO:0000313" key="6">
    <source>
        <dbReference type="EMBL" id="VEE90032.1"/>
    </source>
</evidence>
<keyword evidence="3" id="KW-0226">DNA condensation</keyword>
<dbReference type="Gene3D" id="4.10.520.10">
    <property type="entry name" value="IHF-like DNA-binding proteins"/>
    <property type="match status" value="1"/>
</dbReference>
<dbReference type="CDD" id="cd13831">
    <property type="entry name" value="HU"/>
    <property type="match status" value="1"/>
</dbReference>
<dbReference type="GO" id="GO:1990103">
    <property type="term" value="C:DnaA-HU complex"/>
    <property type="evidence" value="ECO:0007669"/>
    <property type="project" value="UniProtKB-ARBA"/>
</dbReference>